<evidence type="ECO:0000313" key="7">
    <source>
        <dbReference type="Proteomes" id="UP000305202"/>
    </source>
</evidence>
<dbReference type="SMART" id="SM01144">
    <property type="entry name" value="DTW"/>
    <property type="match status" value="1"/>
</dbReference>
<sequence>MSYNAVSALRRYRLAQATRPFRARGCRVSRCDACLLPESLCLCDHIKPETARSRFCLLMFDTEPLKPSNTGRLIADILPDTQAFLWSRAAPAAAMLAAVNDGGRQPYVVFPARQADVDRTVVNHIDPNGRPPLFILLDGTWPEAGKMFRKSPYLSPFPVLSLDLTTRSRYQLRESPEHGRHCTAEVAAALLRQAGDQTAADALSRHFALFRARYLAGKSNHNR</sequence>
<dbReference type="PANTHER" id="PTHR21392">
    <property type="entry name" value="TRNA-URIDINE AMINOCARBOXYPROPYLTRANSFERASE 2"/>
    <property type="match status" value="1"/>
</dbReference>
<evidence type="ECO:0000256" key="1">
    <source>
        <dbReference type="ARBA" id="ARBA00012386"/>
    </source>
</evidence>
<keyword evidence="4" id="KW-0819">tRNA processing</keyword>
<organism evidence="6 7">
    <name type="scientific">Martelella alba</name>
    <dbReference type="NCBI Taxonomy" id="2590451"/>
    <lineage>
        <taxon>Bacteria</taxon>
        <taxon>Pseudomonadati</taxon>
        <taxon>Pseudomonadota</taxon>
        <taxon>Alphaproteobacteria</taxon>
        <taxon>Hyphomicrobiales</taxon>
        <taxon>Aurantimonadaceae</taxon>
        <taxon>Martelella</taxon>
    </lineage>
</organism>
<dbReference type="PANTHER" id="PTHR21392:SF1">
    <property type="entry name" value="TRNA-URIDINE AMINOCARBOXYPROPYLTRANSFERASE"/>
    <property type="match status" value="1"/>
</dbReference>
<evidence type="ECO:0000256" key="4">
    <source>
        <dbReference type="ARBA" id="ARBA00022694"/>
    </source>
</evidence>
<evidence type="ECO:0000256" key="3">
    <source>
        <dbReference type="ARBA" id="ARBA00022691"/>
    </source>
</evidence>
<keyword evidence="2" id="KW-0808">Transferase</keyword>
<reference evidence="6 7" key="1">
    <citation type="submission" date="2019-04" db="EMBL/GenBank/DDBJ databases">
        <authorList>
            <person name="Li M."/>
            <person name="Gao C."/>
        </authorList>
    </citation>
    <scope>NUCLEOTIDE SEQUENCE [LARGE SCALE GENOMIC DNA]</scope>
    <source>
        <strain evidence="6 7">BGMRC 2031</strain>
    </source>
</reference>
<comment type="caution">
    <text evidence="6">The sequence shown here is derived from an EMBL/GenBank/DDBJ whole genome shotgun (WGS) entry which is preliminary data.</text>
</comment>
<keyword evidence="3" id="KW-0949">S-adenosyl-L-methionine</keyword>
<gene>
    <name evidence="6" type="ORF">FCN80_14340</name>
</gene>
<protein>
    <recommendedName>
        <fullName evidence="1">tRNA-uridine aminocarboxypropyltransferase</fullName>
        <ecNumber evidence="1">2.5.1.25</ecNumber>
    </recommendedName>
</protein>
<evidence type="ECO:0000313" key="6">
    <source>
        <dbReference type="EMBL" id="TKI05288.1"/>
    </source>
</evidence>
<evidence type="ECO:0000256" key="2">
    <source>
        <dbReference type="ARBA" id="ARBA00022679"/>
    </source>
</evidence>
<keyword evidence="7" id="KW-1185">Reference proteome</keyword>
<evidence type="ECO:0000259" key="5">
    <source>
        <dbReference type="SMART" id="SM01144"/>
    </source>
</evidence>
<dbReference type="RefSeq" id="WP_136990838.1">
    <property type="nucleotide sequence ID" value="NZ_SZPQ01000020.1"/>
</dbReference>
<dbReference type="Proteomes" id="UP000305202">
    <property type="component" value="Unassembled WGS sequence"/>
</dbReference>
<feature type="domain" description="DTW" evidence="5">
    <location>
        <begin position="27"/>
        <end position="219"/>
    </location>
</feature>
<dbReference type="InterPro" id="IPR005636">
    <property type="entry name" value="DTW"/>
</dbReference>
<proteinExistence type="predicted"/>
<dbReference type="EMBL" id="SZPQ01000020">
    <property type="protein sequence ID" value="TKI05288.1"/>
    <property type="molecule type" value="Genomic_DNA"/>
</dbReference>
<name>A0ABY2SIN2_9HYPH</name>
<dbReference type="EC" id="2.5.1.25" evidence="1"/>
<dbReference type="Pfam" id="PF03942">
    <property type="entry name" value="DTW"/>
    <property type="match status" value="1"/>
</dbReference>
<accession>A0ABY2SIN2</accession>
<dbReference type="InterPro" id="IPR039262">
    <property type="entry name" value="DTWD2/TAPT"/>
</dbReference>